<evidence type="ECO:0000256" key="1">
    <source>
        <dbReference type="SAM" id="Phobius"/>
    </source>
</evidence>
<dbReference type="CDD" id="cd04301">
    <property type="entry name" value="NAT_SF"/>
    <property type="match status" value="1"/>
</dbReference>
<evidence type="ECO:0000313" key="4">
    <source>
        <dbReference type="Proteomes" id="UP000095023"/>
    </source>
</evidence>
<sequence length="227" mass="25695">MADESTPELKYETLKQSDLDERKSTAELVTNILSERRTRCNVYIFKHPYFISGFIPLMSIFLYTYKDHFRDQLGSMILFSSGVTMAYLLLWSRSSEYFDTQTKLWAESNKDASFPDSNVIVAKYGDRIIGAISLSEKSKNSALINFWVVLRPYRNAGLGKDLLKLALDSMKQNEVNSVSLSIISPLEQPAEHILRKNGFASTLTSNLPSKVLTAIGIRNVEMSCKLN</sequence>
<dbReference type="Gene3D" id="3.40.630.30">
    <property type="match status" value="1"/>
</dbReference>
<accession>A0A1E4TBR9</accession>
<reference evidence="4" key="1">
    <citation type="submission" date="2016-02" db="EMBL/GenBank/DDBJ databases">
        <title>Comparative genomics of biotechnologically important yeasts.</title>
        <authorList>
            <consortium name="DOE Joint Genome Institute"/>
            <person name="Riley R."/>
            <person name="Haridas S."/>
            <person name="Wolfe K.H."/>
            <person name="Lopes M.R."/>
            <person name="Hittinger C.T."/>
            <person name="Goker M."/>
            <person name="Salamov A."/>
            <person name="Wisecaver J."/>
            <person name="Long T.M."/>
            <person name="Aerts A.L."/>
            <person name="Barry K."/>
            <person name="Choi C."/>
            <person name="Clum A."/>
            <person name="Coughlan A.Y."/>
            <person name="Deshpande S."/>
            <person name="Douglass A.P."/>
            <person name="Hanson S.J."/>
            <person name="Klenk H.-P."/>
            <person name="Labutti K."/>
            <person name="Lapidus A."/>
            <person name="Lindquist E."/>
            <person name="Lipzen A."/>
            <person name="Meier-Kolthoff J.P."/>
            <person name="Ohm R.A."/>
            <person name="Otillar R.P."/>
            <person name="Pangilinan J."/>
            <person name="Peng Y."/>
            <person name="Rokas A."/>
            <person name="Rosa C.A."/>
            <person name="Scheuner C."/>
            <person name="Sibirny A.A."/>
            <person name="Slot J.C."/>
            <person name="Stielow J.B."/>
            <person name="Sun H."/>
            <person name="Kurtzman C.P."/>
            <person name="Blackwell M."/>
            <person name="Jeffries T.W."/>
            <person name="Grigoriev I.V."/>
        </authorList>
    </citation>
    <scope>NUCLEOTIDE SEQUENCE [LARGE SCALE GENOMIC DNA]</scope>
    <source>
        <strain evidence="4">NRRL Y-17796</strain>
    </source>
</reference>
<evidence type="ECO:0000259" key="2">
    <source>
        <dbReference type="PROSITE" id="PS51186"/>
    </source>
</evidence>
<dbReference type="Proteomes" id="UP000095023">
    <property type="component" value="Unassembled WGS sequence"/>
</dbReference>
<dbReference type="EMBL" id="KV453843">
    <property type="protein sequence ID" value="ODV89199.1"/>
    <property type="molecule type" value="Genomic_DNA"/>
</dbReference>
<dbReference type="InterPro" id="IPR000182">
    <property type="entry name" value="GNAT_dom"/>
</dbReference>
<dbReference type="SUPFAM" id="SSF55729">
    <property type="entry name" value="Acyl-CoA N-acyltransferases (Nat)"/>
    <property type="match status" value="1"/>
</dbReference>
<feature type="domain" description="N-acetyltransferase" evidence="2">
    <location>
        <begin position="77"/>
        <end position="227"/>
    </location>
</feature>
<keyword evidence="4" id="KW-1185">Reference proteome</keyword>
<feature type="transmembrane region" description="Helical" evidence="1">
    <location>
        <begin position="49"/>
        <end position="66"/>
    </location>
</feature>
<dbReference type="PROSITE" id="PS51186">
    <property type="entry name" value="GNAT"/>
    <property type="match status" value="1"/>
</dbReference>
<gene>
    <name evidence="3" type="ORF">CANCADRAFT_58193</name>
</gene>
<dbReference type="InterPro" id="IPR016181">
    <property type="entry name" value="Acyl_CoA_acyltransferase"/>
</dbReference>
<protein>
    <recommendedName>
        <fullName evidence="2">N-acetyltransferase domain-containing protein</fullName>
    </recommendedName>
</protein>
<keyword evidence="1" id="KW-0472">Membrane</keyword>
<organism evidence="3 4">
    <name type="scientific">Tortispora caseinolytica NRRL Y-17796</name>
    <dbReference type="NCBI Taxonomy" id="767744"/>
    <lineage>
        <taxon>Eukaryota</taxon>
        <taxon>Fungi</taxon>
        <taxon>Dikarya</taxon>
        <taxon>Ascomycota</taxon>
        <taxon>Saccharomycotina</taxon>
        <taxon>Trigonopsidomycetes</taxon>
        <taxon>Trigonopsidales</taxon>
        <taxon>Trigonopsidaceae</taxon>
        <taxon>Tortispora</taxon>
    </lineage>
</organism>
<dbReference type="Pfam" id="PF00583">
    <property type="entry name" value="Acetyltransf_1"/>
    <property type="match status" value="1"/>
</dbReference>
<proteinExistence type="predicted"/>
<dbReference type="AlphaFoldDB" id="A0A1E4TBR9"/>
<evidence type="ECO:0000313" key="3">
    <source>
        <dbReference type="EMBL" id="ODV89199.1"/>
    </source>
</evidence>
<dbReference type="GO" id="GO:0016747">
    <property type="term" value="F:acyltransferase activity, transferring groups other than amino-acyl groups"/>
    <property type="evidence" value="ECO:0007669"/>
    <property type="project" value="InterPro"/>
</dbReference>
<keyword evidence="1" id="KW-1133">Transmembrane helix</keyword>
<feature type="transmembrane region" description="Helical" evidence="1">
    <location>
        <begin position="72"/>
        <end position="91"/>
    </location>
</feature>
<dbReference type="OrthoDB" id="5343688at2759"/>
<keyword evidence="1" id="KW-0812">Transmembrane</keyword>
<name>A0A1E4TBR9_9ASCO</name>